<dbReference type="PANTHER" id="PTHR13504:SF33">
    <property type="entry name" value="FIC FAMILY PROTEIN"/>
    <property type="match status" value="1"/>
</dbReference>
<keyword evidence="4" id="KW-0132">Cell division</keyword>
<keyword evidence="2" id="KW-0547">Nucleotide-binding</keyword>
<dbReference type="Gene3D" id="1.10.10.10">
    <property type="entry name" value="Winged helix-like DNA-binding domain superfamily/Winged helix DNA-binding domain"/>
    <property type="match status" value="1"/>
</dbReference>
<dbReference type="InterPro" id="IPR036388">
    <property type="entry name" value="WH-like_DNA-bd_sf"/>
</dbReference>
<gene>
    <name evidence="4" type="ORF">Cop2CBH44_01570</name>
</gene>
<evidence type="ECO:0000313" key="4">
    <source>
        <dbReference type="EMBL" id="BCI61804.1"/>
    </source>
</evidence>
<proteinExistence type="predicted"/>
<dbReference type="InterPro" id="IPR036597">
    <property type="entry name" value="Fido-like_dom_sf"/>
</dbReference>
<dbReference type="PROSITE" id="PS51459">
    <property type="entry name" value="FIDO"/>
    <property type="match status" value="1"/>
</dbReference>
<evidence type="ECO:0000313" key="5">
    <source>
        <dbReference type="Proteomes" id="UP000594042"/>
    </source>
</evidence>
<protein>
    <submittedName>
        <fullName evidence="4">Cell division protein Fic</fullName>
    </submittedName>
</protein>
<feature type="active site" evidence="1">
    <location>
        <position position="218"/>
    </location>
</feature>
<keyword evidence="4" id="KW-0131">Cell cycle</keyword>
<reference evidence="5" key="1">
    <citation type="submission" date="2020-07" db="EMBL/GenBank/DDBJ databases">
        <title>Complete genome sequencing of Coprobacter sp. strain 2CBH44.</title>
        <authorList>
            <person name="Sakamoto M."/>
            <person name="Murakami T."/>
            <person name="Mori H."/>
        </authorList>
    </citation>
    <scope>NUCLEOTIDE SEQUENCE [LARGE SCALE GENOMIC DNA]</scope>
    <source>
        <strain evidence="5">2CBH44</strain>
    </source>
</reference>
<feature type="domain" description="Fido" evidence="3">
    <location>
        <begin position="130"/>
        <end position="283"/>
    </location>
</feature>
<evidence type="ECO:0000256" key="1">
    <source>
        <dbReference type="PIRSR" id="PIRSR640198-1"/>
    </source>
</evidence>
<dbReference type="InterPro" id="IPR003812">
    <property type="entry name" value="Fido"/>
</dbReference>
<dbReference type="PANTHER" id="PTHR13504">
    <property type="entry name" value="FIDO DOMAIN-CONTAINING PROTEIN DDB_G0283145"/>
    <property type="match status" value="1"/>
</dbReference>
<dbReference type="EMBL" id="AP023322">
    <property type="protein sequence ID" value="BCI61804.1"/>
    <property type="molecule type" value="Genomic_DNA"/>
</dbReference>
<dbReference type="KEGG" id="copr:Cop2CBH44_01570"/>
<dbReference type="Proteomes" id="UP000594042">
    <property type="component" value="Chromosome"/>
</dbReference>
<dbReference type="SUPFAM" id="SSF140931">
    <property type="entry name" value="Fic-like"/>
    <property type="match status" value="1"/>
</dbReference>
<keyword evidence="2" id="KW-0067">ATP-binding</keyword>
<evidence type="ECO:0000259" key="3">
    <source>
        <dbReference type="PROSITE" id="PS51459"/>
    </source>
</evidence>
<organism evidence="4 5">
    <name type="scientific">Coprobacter secundus subsp. similis</name>
    <dbReference type="NCBI Taxonomy" id="2751153"/>
    <lineage>
        <taxon>Bacteria</taxon>
        <taxon>Pseudomonadati</taxon>
        <taxon>Bacteroidota</taxon>
        <taxon>Bacteroidia</taxon>
        <taxon>Bacteroidales</taxon>
        <taxon>Barnesiellaceae</taxon>
        <taxon>Coprobacter</taxon>
    </lineage>
</organism>
<dbReference type="InterPro" id="IPR025230">
    <property type="entry name" value="DUF4172"/>
</dbReference>
<dbReference type="GO" id="GO:0051301">
    <property type="term" value="P:cell division"/>
    <property type="evidence" value="ECO:0007669"/>
    <property type="project" value="UniProtKB-KW"/>
</dbReference>
<dbReference type="Pfam" id="PF13776">
    <property type="entry name" value="DUF4172"/>
    <property type="match status" value="1"/>
</dbReference>
<evidence type="ECO:0000256" key="2">
    <source>
        <dbReference type="PIRSR" id="PIRSR640198-2"/>
    </source>
</evidence>
<accession>A0A7G1HTQ7</accession>
<dbReference type="GO" id="GO:0005524">
    <property type="term" value="F:ATP binding"/>
    <property type="evidence" value="ECO:0007669"/>
    <property type="project" value="UniProtKB-KW"/>
</dbReference>
<dbReference type="AlphaFoldDB" id="A0A7G1HTQ7"/>
<feature type="binding site" evidence="2">
    <location>
        <begin position="222"/>
        <end position="229"/>
    </location>
    <ligand>
        <name>ATP</name>
        <dbReference type="ChEBI" id="CHEBI:30616"/>
    </ligand>
</feature>
<dbReference type="InterPro" id="IPR040198">
    <property type="entry name" value="Fido_containing"/>
</dbReference>
<feature type="binding site" evidence="2">
    <location>
        <begin position="260"/>
        <end position="261"/>
    </location>
    <ligand>
        <name>ATP</name>
        <dbReference type="ChEBI" id="CHEBI:30616"/>
    </ligand>
</feature>
<sequence length="391" mass="44906">MRFIIRKTVYLQKTGIPMYIHEHKEWPSFSWNKYLVGEKLNKVHKAVGYLMGRLSTIGFNDKMSAVVESISHDIIASSEIEGVELNNEQVRSSVARKLGVQLQNLTESSRYIDGVVEMALDATVNFNTPLTHERLFGWHNCLFPTGWSGSAKIDVARYRSGEMKVISGMFGREKVHYTAPAPEKVGEEMNRFLDWFNSDTHKDYIKSAIAHLWFVCIHPFDDGNGRIGRAIADMALSQAENSKMRFFSISHQINKDKRQYYDILEKTQKGDCDITEWIIWYLDCLLRSVEQSDETLSKVLNKAIFWQNHAQTVLSERQREVLNLYLDGYPGKLTAKNWAKHAKVSPDTAVRDIKDLVEKDILVPRQGRVRDVSYGIRCSDSTLFIPMSESL</sequence>
<keyword evidence="5" id="KW-1185">Reference proteome</keyword>
<name>A0A7G1HTQ7_9BACT</name>
<dbReference type="Pfam" id="PF02661">
    <property type="entry name" value="Fic"/>
    <property type="match status" value="1"/>
</dbReference>
<dbReference type="Gene3D" id="1.10.3290.10">
    <property type="entry name" value="Fido-like domain"/>
    <property type="match status" value="1"/>
</dbReference>